<organism evidence="1 2">
    <name type="scientific">Crotalaria pallida</name>
    <name type="common">Smooth rattlebox</name>
    <name type="synonym">Crotalaria striata</name>
    <dbReference type="NCBI Taxonomy" id="3830"/>
    <lineage>
        <taxon>Eukaryota</taxon>
        <taxon>Viridiplantae</taxon>
        <taxon>Streptophyta</taxon>
        <taxon>Embryophyta</taxon>
        <taxon>Tracheophyta</taxon>
        <taxon>Spermatophyta</taxon>
        <taxon>Magnoliopsida</taxon>
        <taxon>eudicotyledons</taxon>
        <taxon>Gunneridae</taxon>
        <taxon>Pentapetalae</taxon>
        <taxon>rosids</taxon>
        <taxon>fabids</taxon>
        <taxon>Fabales</taxon>
        <taxon>Fabaceae</taxon>
        <taxon>Papilionoideae</taxon>
        <taxon>50 kb inversion clade</taxon>
        <taxon>genistoids sensu lato</taxon>
        <taxon>core genistoids</taxon>
        <taxon>Crotalarieae</taxon>
        <taxon>Crotalaria</taxon>
    </lineage>
</organism>
<dbReference type="AlphaFoldDB" id="A0AAN9FSA6"/>
<gene>
    <name evidence="1" type="ORF">RIF29_09830</name>
</gene>
<sequence>MGATRFRILDFDGCNGYSKEVGIDEDVVVVVIGGREVEEGRGGRQKRGRRAMTIDDGGETVSSLAAEVELFFVNNTDVGF</sequence>
<dbReference type="EMBL" id="JAYWIO010000002">
    <property type="protein sequence ID" value="KAK7281652.1"/>
    <property type="molecule type" value="Genomic_DNA"/>
</dbReference>
<keyword evidence="2" id="KW-1185">Reference proteome</keyword>
<evidence type="ECO:0000313" key="1">
    <source>
        <dbReference type="EMBL" id="KAK7281652.1"/>
    </source>
</evidence>
<protein>
    <submittedName>
        <fullName evidence="1">Uncharacterized protein</fullName>
    </submittedName>
</protein>
<name>A0AAN9FSA6_CROPI</name>
<comment type="caution">
    <text evidence="1">The sequence shown here is derived from an EMBL/GenBank/DDBJ whole genome shotgun (WGS) entry which is preliminary data.</text>
</comment>
<evidence type="ECO:0000313" key="2">
    <source>
        <dbReference type="Proteomes" id="UP001372338"/>
    </source>
</evidence>
<reference evidence="1 2" key="1">
    <citation type="submission" date="2024-01" db="EMBL/GenBank/DDBJ databases">
        <title>The genomes of 5 underutilized Papilionoideae crops provide insights into root nodulation and disease resistanc.</title>
        <authorList>
            <person name="Yuan L."/>
        </authorList>
    </citation>
    <scope>NUCLEOTIDE SEQUENCE [LARGE SCALE GENOMIC DNA]</scope>
    <source>
        <strain evidence="1">ZHUSHIDOU_FW_LH</strain>
        <tissue evidence="1">Leaf</tissue>
    </source>
</reference>
<accession>A0AAN9FSA6</accession>
<proteinExistence type="predicted"/>
<dbReference type="Proteomes" id="UP001372338">
    <property type="component" value="Unassembled WGS sequence"/>
</dbReference>